<gene>
    <name evidence="2" type="ORF">DAEQUDRAFT_722267</name>
</gene>
<proteinExistence type="predicted"/>
<dbReference type="Pfam" id="PF08445">
    <property type="entry name" value="FR47"/>
    <property type="match status" value="1"/>
</dbReference>
<organism evidence="2 3">
    <name type="scientific">Daedalea quercina L-15889</name>
    <dbReference type="NCBI Taxonomy" id="1314783"/>
    <lineage>
        <taxon>Eukaryota</taxon>
        <taxon>Fungi</taxon>
        <taxon>Dikarya</taxon>
        <taxon>Basidiomycota</taxon>
        <taxon>Agaricomycotina</taxon>
        <taxon>Agaricomycetes</taxon>
        <taxon>Polyporales</taxon>
        <taxon>Fomitopsis</taxon>
    </lineage>
</organism>
<dbReference type="AlphaFoldDB" id="A0A165TAB4"/>
<accession>A0A165TAB4</accession>
<dbReference type="InterPro" id="IPR016181">
    <property type="entry name" value="Acyl_CoA_acyltransferase"/>
</dbReference>
<dbReference type="EMBL" id="KV429038">
    <property type="protein sequence ID" value="KZT73146.1"/>
    <property type="molecule type" value="Genomic_DNA"/>
</dbReference>
<evidence type="ECO:0000313" key="2">
    <source>
        <dbReference type="EMBL" id="KZT73146.1"/>
    </source>
</evidence>
<evidence type="ECO:0000313" key="3">
    <source>
        <dbReference type="Proteomes" id="UP000076727"/>
    </source>
</evidence>
<dbReference type="OrthoDB" id="2784858at2759"/>
<sequence>MTGVLSLLRVEECDYPRLHALLSPFLPESLTILGTYEQHRDQPFNLPVWASFYLREPHPPLFAVFTLGFASAGHQSRFFCSAESSPDQLTPEQEAFVMAFIETSLRTAFGYLAKTSPVGQTTQQSELLIGSIHEKWHNCLRTLPFAKLRTPCRKVLLPPSAVQAFAQGAQDERLPQDARVTQLEEGDLEAVVGGSDIARPTGYVNSRLEQSLCIRAQGLDGKEIPAAWIIVHSDSSLGMLEVVKAFRRRGLGGELMRRIVALRVARAEQRAKHAPHEPKDMTEGWNMVDVREGNARGAGFYGNLEGWKHAWLCRWATFTAPDLSTDSRCRTNAGGPRIFWT</sequence>
<name>A0A165TAB4_9APHY</name>
<dbReference type="Gene3D" id="3.40.630.30">
    <property type="match status" value="1"/>
</dbReference>
<protein>
    <recommendedName>
        <fullName evidence="1">GCN5-related N-acetyltransferase Rv2170-like domain-containing protein</fullName>
    </recommendedName>
</protein>
<dbReference type="SUPFAM" id="SSF55729">
    <property type="entry name" value="Acyl-CoA N-acyltransferases (Nat)"/>
    <property type="match status" value="1"/>
</dbReference>
<keyword evidence="3" id="KW-1185">Reference proteome</keyword>
<dbReference type="GO" id="GO:0016747">
    <property type="term" value="F:acyltransferase activity, transferring groups other than amino-acyl groups"/>
    <property type="evidence" value="ECO:0007669"/>
    <property type="project" value="InterPro"/>
</dbReference>
<dbReference type="Proteomes" id="UP000076727">
    <property type="component" value="Unassembled WGS sequence"/>
</dbReference>
<dbReference type="InterPro" id="IPR013653">
    <property type="entry name" value="GCN5-like_dom"/>
</dbReference>
<evidence type="ECO:0000259" key="1">
    <source>
        <dbReference type="Pfam" id="PF08445"/>
    </source>
</evidence>
<feature type="domain" description="GCN5-related N-acetyltransferase Rv2170-like" evidence="1">
    <location>
        <begin position="226"/>
        <end position="266"/>
    </location>
</feature>
<reference evidence="2 3" key="1">
    <citation type="journal article" date="2016" name="Mol. Biol. Evol.">
        <title>Comparative Genomics of Early-Diverging Mushroom-Forming Fungi Provides Insights into the Origins of Lignocellulose Decay Capabilities.</title>
        <authorList>
            <person name="Nagy L.G."/>
            <person name="Riley R."/>
            <person name="Tritt A."/>
            <person name="Adam C."/>
            <person name="Daum C."/>
            <person name="Floudas D."/>
            <person name="Sun H."/>
            <person name="Yadav J.S."/>
            <person name="Pangilinan J."/>
            <person name="Larsson K.H."/>
            <person name="Matsuura K."/>
            <person name="Barry K."/>
            <person name="Labutti K."/>
            <person name="Kuo R."/>
            <person name="Ohm R.A."/>
            <person name="Bhattacharya S.S."/>
            <person name="Shirouzu T."/>
            <person name="Yoshinaga Y."/>
            <person name="Martin F.M."/>
            <person name="Grigoriev I.V."/>
            <person name="Hibbett D.S."/>
        </authorList>
    </citation>
    <scope>NUCLEOTIDE SEQUENCE [LARGE SCALE GENOMIC DNA]</scope>
    <source>
        <strain evidence="2 3">L-15889</strain>
    </source>
</reference>